<dbReference type="InterPro" id="IPR044957">
    <property type="entry name" value="Ribosomal_bL32_bact"/>
</dbReference>
<evidence type="ECO:0000256" key="2">
    <source>
        <dbReference type="ARBA" id="ARBA00022980"/>
    </source>
</evidence>
<comment type="caution">
    <text evidence="7">The sequence shown here is derived from an EMBL/GenBank/DDBJ whole genome shotgun (WGS) entry which is preliminary data.</text>
</comment>
<proteinExistence type="inferred from homology"/>
<evidence type="ECO:0000256" key="6">
    <source>
        <dbReference type="SAM" id="MobiDB-lite"/>
    </source>
</evidence>
<keyword evidence="2 5" id="KW-0689">Ribosomal protein</keyword>
<dbReference type="Proteomes" id="UP000217838">
    <property type="component" value="Unassembled WGS sequence"/>
</dbReference>
<dbReference type="Gene3D" id="1.20.5.640">
    <property type="entry name" value="Single helix bin"/>
    <property type="match status" value="1"/>
</dbReference>
<sequence>MAVPRNRTSNARKNSRRSHHAKTPVNFAKCPNCEKARIPHRMCDSCGHYNGRAIVTKKEQ</sequence>
<dbReference type="EMBL" id="NVUU01000011">
    <property type="protein sequence ID" value="PCI95675.1"/>
    <property type="molecule type" value="Genomic_DNA"/>
</dbReference>
<organism evidence="7 8">
    <name type="scientific">Aerophobetes bacterium</name>
    <dbReference type="NCBI Taxonomy" id="2030807"/>
    <lineage>
        <taxon>Bacteria</taxon>
        <taxon>Candidatus Aerophobota</taxon>
    </lineage>
</organism>
<comment type="similarity">
    <text evidence="1 5">Belongs to the bacterial ribosomal protein bL32 family.</text>
</comment>
<accession>A0A2A4YMX9</accession>
<protein>
    <recommendedName>
        <fullName evidence="4 5">Large ribosomal subunit protein bL32</fullName>
    </recommendedName>
</protein>
<keyword evidence="3 5" id="KW-0687">Ribonucleoprotein</keyword>
<gene>
    <name evidence="5" type="primary">rpmF</name>
    <name evidence="7" type="ORF">COB11_01445</name>
</gene>
<dbReference type="HAMAP" id="MF_00340">
    <property type="entry name" value="Ribosomal_bL32"/>
    <property type="match status" value="1"/>
</dbReference>
<dbReference type="InterPro" id="IPR002677">
    <property type="entry name" value="Ribosomal_bL32"/>
</dbReference>
<evidence type="ECO:0000256" key="5">
    <source>
        <dbReference type="HAMAP-Rule" id="MF_00340"/>
    </source>
</evidence>
<evidence type="ECO:0000313" key="8">
    <source>
        <dbReference type="Proteomes" id="UP000217838"/>
    </source>
</evidence>
<dbReference type="InterPro" id="IPR011332">
    <property type="entry name" value="Ribosomal_zn-bd"/>
</dbReference>
<dbReference type="AlphaFoldDB" id="A0A2A4YMX9"/>
<feature type="compositionally biased region" description="Polar residues" evidence="6">
    <location>
        <begin position="1"/>
        <end position="12"/>
    </location>
</feature>
<name>A0A2A4YMX9_UNCAE</name>
<dbReference type="SUPFAM" id="SSF57829">
    <property type="entry name" value="Zn-binding ribosomal proteins"/>
    <property type="match status" value="1"/>
</dbReference>
<dbReference type="PANTHER" id="PTHR35534:SF1">
    <property type="entry name" value="LARGE RIBOSOMAL SUBUNIT PROTEIN BL32"/>
    <property type="match status" value="1"/>
</dbReference>
<feature type="compositionally biased region" description="Basic residues" evidence="6">
    <location>
        <begin position="13"/>
        <end position="22"/>
    </location>
</feature>
<dbReference type="GO" id="GO:0006412">
    <property type="term" value="P:translation"/>
    <property type="evidence" value="ECO:0007669"/>
    <property type="project" value="UniProtKB-UniRule"/>
</dbReference>
<dbReference type="GO" id="GO:0003735">
    <property type="term" value="F:structural constituent of ribosome"/>
    <property type="evidence" value="ECO:0007669"/>
    <property type="project" value="InterPro"/>
</dbReference>
<evidence type="ECO:0000256" key="3">
    <source>
        <dbReference type="ARBA" id="ARBA00023274"/>
    </source>
</evidence>
<evidence type="ECO:0000256" key="4">
    <source>
        <dbReference type="ARBA" id="ARBA00035178"/>
    </source>
</evidence>
<dbReference type="GO" id="GO:0015934">
    <property type="term" value="C:large ribosomal subunit"/>
    <property type="evidence" value="ECO:0007669"/>
    <property type="project" value="InterPro"/>
</dbReference>
<evidence type="ECO:0000256" key="1">
    <source>
        <dbReference type="ARBA" id="ARBA00008560"/>
    </source>
</evidence>
<dbReference type="PANTHER" id="PTHR35534">
    <property type="entry name" value="50S RIBOSOMAL PROTEIN L32"/>
    <property type="match status" value="1"/>
</dbReference>
<feature type="region of interest" description="Disordered" evidence="6">
    <location>
        <begin position="1"/>
        <end position="25"/>
    </location>
</feature>
<dbReference type="Pfam" id="PF01783">
    <property type="entry name" value="Ribosomal_L32p"/>
    <property type="match status" value="1"/>
</dbReference>
<reference evidence="8" key="1">
    <citation type="submission" date="2017-08" db="EMBL/GenBank/DDBJ databases">
        <title>A dynamic microbial community with high functional redundancy inhabits the cold, oxic subseafloor aquifer.</title>
        <authorList>
            <person name="Tully B.J."/>
            <person name="Wheat C.G."/>
            <person name="Glazer B.T."/>
            <person name="Huber J.A."/>
        </authorList>
    </citation>
    <scope>NUCLEOTIDE SEQUENCE [LARGE SCALE GENOMIC DNA]</scope>
</reference>
<dbReference type="NCBIfam" id="TIGR01031">
    <property type="entry name" value="rpmF_bact"/>
    <property type="match status" value="1"/>
</dbReference>
<evidence type="ECO:0000313" key="7">
    <source>
        <dbReference type="EMBL" id="PCI95675.1"/>
    </source>
</evidence>